<evidence type="ECO:0000256" key="11">
    <source>
        <dbReference type="ARBA" id="ARBA00024486"/>
    </source>
</evidence>
<dbReference type="PRINTS" id="PR01403">
    <property type="entry name" value="8OXTPHPHTASE"/>
</dbReference>
<dbReference type="GO" id="GO:0046872">
    <property type="term" value="F:metal ion binding"/>
    <property type="evidence" value="ECO:0007669"/>
    <property type="project" value="UniProtKB-KW"/>
</dbReference>
<evidence type="ECO:0000256" key="4">
    <source>
        <dbReference type="ARBA" id="ARBA00011245"/>
    </source>
</evidence>
<dbReference type="OrthoDB" id="447842at2759"/>
<comment type="catalytic activity">
    <reaction evidence="10">
        <text>2-oxo-dATP + H2O = 2-oxo-dAMP + diphosphate + H(+)</text>
        <dbReference type="Rhea" id="RHEA:31583"/>
        <dbReference type="ChEBI" id="CHEBI:15377"/>
        <dbReference type="ChEBI" id="CHEBI:15378"/>
        <dbReference type="ChEBI" id="CHEBI:33019"/>
        <dbReference type="ChEBI" id="CHEBI:63212"/>
        <dbReference type="ChEBI" id="CHEBI:77897"/>
        <dbReference type="EC" id="3.6.1.56"/>
    </reaction>
    <physiologicalReaction direction="left-to-right" evidence="10">
        <dbReference type="Rhea" id="RHEA:31584"/>
    </physiologicalReaction>
</comment>
<evidence type="ECO:0000256" key="17">
    <source>
        <dbReference type="ARBA" id="ARBA00030682"/>
    </source>
</evidence>
<dbReference type="GO" id="GO:0042262">
    <property type="term" value="P:DNA protection"/>
    <property type="evidence" value="ECO:0007669"/>
    <property type="project" value="InterPro"/>
</dbReference>
<keyword evidence="5" id="KW-0479">Metal-binding</keyword>
<comment type="catalytic activity">
    <reaction evidence="22">
        <text>N(6)-methyl-dATP + H2O = N(6)-methyl-dAMP + diphosphate + H(+)</text>
        <dbReference type="Rhea" id="RHEA:67604"/>
        <dbReference type="ChEBI" id="CHEBI:15377"/>
        <dbReference type="ChEBI" id="CHEBI:15378"/>
        <dbReference type="ChEBI" id="CHEBI:33019"/>
        <dbReference type="ChEBI" id="CHEBI:169976"/>
        <dbReference type="ChEBI" id="CHEBI:172872"/>
    </reaction>
    <physiologicalReaction direction="left-to-right" evidence="22">
        <dbReference type="Rhea" id="RHEA:67605"/>
    </physiologicalReaction>
</comment>
<comment type="catalytic activity">
    <reaction evidence="9">
        <text>8-oxo-dATP + H2O = 8-oxo-dAMP + diphosphate + H(+)</text>
        <dbReference type="Rhea" id="RHEA:65396"/>
        <dbReference type="ChEBI" id="CHEBI:15377"/>
        <dbReference type="ChEBI" id="CHEBI:15378"/>
        <dbReference type="ChEBI" id="CHEBI:33019"/>
        <dbReference type="ChEBI" id="CHEBI:71361"/>
        <dbReference type="ChEBI" id="CHEBI:172871"/>
    </reaction>
    <physiologicalReaction direction="left-to-right" evidence="9">
        <dbReference type="Rhea" id="RHEA:65397"/>
    </physiologicalReaction>
</comment>
<evidence type="ECO:0000313" key="26">
    <source>
        <dbReference type="Proteomes" id="UP001151518"/>
    </source>
</evidence>
<protein>
    <recommendedName>
        <fullName evidence="14">Oxidized purine nucleoside triphosphate hydrolase</fullName>
        <ecNumber evidence="13">3.6.1.56</ecNumber>
    </recommendedName>
    <alternativeName>
        <fullName evidence="18">2-hydroxy-dATP diphosphatase</fullName>
    </alternativeName>
    <alternativeName>
        <fullName evidence="17">7,8-dihydro-8-oxoguanine triphosphatase</fullName>
    </alternativeName>
    <alternativeName>
        <fullName evidence="16">8-oxo-dGTPase</fullName>
    </alternativeName>
    <alternativeName>
        <fullName evidence="19">Methylated purine nucleoside triphosphate hydrolase</fullName>
    </alternativeName>
    <alternativeName>
        <fullName evidence="15">Nucleoside diphosphate-linked moiety X motif 1</fullName>
    </alternativeName>
</protein>
<gene>
    <name evidence="25" type="primary">NUDT1</name>
    <name evidence="25" type="ORF">GGI25_005810</name>
</gene>
<evidence type="ECO:0000256" key="5">
    <source>
        <dbReference type="ARBA" id="ARBA00022723"/>
    </source>
</evidence>
<evidence type="ECO:0000313" key="25">
    <source>
        <dbReference type="EMBL" id="KAJ2670534.1"/>
    </source>
</evidence>
<keyword evidence="8" id="KW-0539">Nucleus</keyword>
<evidence type="ECO:0000256" key="19">
    <source>
        <dbReference type="ARBA" id="ARBA00032071"/>
    </source>
</evidence>
<evidence type="ECO:0000256" key="18">
    <source>
        <dbReference type="ARBA" id="ARBA00031927"/>
    </source>
</evidence>
<comment type="similarity">
    <text evidence="3">Belongs to the Nudix hydrolase family.</text>
</comment>
<comment type="subcellular location">
    <subcellularLocation>
        <location evidence="2">Nucleus</location>
    </subcellularLocation>
</comment>
<dbReference type="AlphaFoldDB" id="A0A9W8KVE3"/>
<comment type="catalytic activity">
    <reaction evidence="20">
        <text>N(6)-methyl-ATP + H2O = N(6)-methyl-AMP + diphosphate + H(+)</text>
        <dbReference type="Rhea" id="RHEA:67608"/>
        <dbReference type="ChEBI" id="CHEBI:15377"/>
        <dbReference type="ChEBI" id="CHEBI:15378"/>
        <dbReference type="ChEBI" id="CHEBI:33019"/>
        <dbReference type="ChEBI" id="CHEBI:144842"/>
        <dbReference type="ChEBI" id="CHEBI:172873"/>
    </reaction>
    <physiologicalReaction direction="left-to-right" evidence="20">
        <dbReference type="Rhea" id="RHEA:67609"/>
    </physiologicalReaction>
</comment>
<evidence type="ECO:0000256" key="15">
    <source>
        <dbReference type="ARBA" id="ARBA00029673"/>
    </source>
</evidence>
<dbReference type="GO" id="GO:0008413">
    <property type="term" value="F:8-oxo-7,8-dihydroguanosine triphosphate pyrophosphatase activity"/>
    <property type="evidence" value="ECO:0007669"/>
    <property type="project" value="InterPro"/>
</dbReference>
<comment type="caution">
    <text evidence="25">The sequence shown here is derived from an EMBL/GenBank/DDBJ whole genome shotgun (WGS) entry which is preliminary data.</text>
</comment>
<sequence>MSLKYFTLVFPFNITGDQVLLGLKKRGLGENLWNGFGGKPEKNESIEQCARRELEEECGLVAKEMTYLGVLYINTTDGVGDIVIYVYTTRKYMGAVAESDEMLPEWFETTNLPYKQMYEEAPLWYPVMLGNKKFTATFLFDNDDLISYEITTKDELEMTEILRMAQDI</sequence>
<evidence type="ECO:0000256" key="21">
    <source>
        <dbReference type="ARBA" id="ARBA00048894"/>
    </source>
</evidence>
<name>A0A9W8KVE3_9FUNG</name>
<comment type="catalytic activity">
    <reaction evidence="21">
        <text>O(6)-methyl-dGTP + H2O = O(6)-methyl-dGMP + diphosphate + H(+)</text>
        <dbReference type="Rhea" id="RHEA:67600"/>
        <dbReference type="ChEBI" id="CHEBI:15377"/>
        <dbReference type="ChEBI" id="CHEBI:15378"/>
        <dbReference type="ChEBI" id="CHEBI:33019"/>
        <dbReference type="ChEBI" id="CHEBI:169974"/>
        <dbReference type="ChEBI" id="CHEBI:169975"/>
    </reaction>
    <physiologicalReaction direction="left-to-right" evidence="21">
        <dbReference type="Rhea" id="RHEA:67601"/>
    </physiologicalReaction>
</comment>
<comment type="cofactor">
    <cofactor evidence="1">
        <name>Mg(2+)</name>
        <dbReference type="ChEBI" id="CHEBI:18420"/>
    </cofactor>
</comment>
<evidence type="ECO:0000256" key="22">
    <source>
        <dbReference type="ARBA" id="ARBA00049032"/>
    </source>
</evidence>
<evidence type="ECO:0000259" key="24">
    <source>
        <dbReference type="PROSITE" id="PS51462"/>
    </source>
</evidence>
<dbReference type="PROSITE" id="PS00893">
    <property type="entry name" value="NUDIX_BOX"/>
    <property type="match status" value="1"/>
</dbReference>
<keyword evidence="6 25" id="KW-0378">Hydrolase</keyword>
<dbReference type="EC" id="3.6.1.56" evidence="13"/>
<dbReference type="Proteomes" id="UP001151518">
    <property type="component" value="Unassembled WGS sequence"/>
</dbReference>
<dbReference type="InterPro" id="IPR000086">
    <property type="entry name" value="NUDIX_hydrolase_dom"/>
</dbReference>
<comment type="catalytic activity">
    <reaction evidence="11">
        <text>8-oxo-dGTP + H2O = 8-oxo-dGMP + diphosphate + H(+)</text>
        <dbReference type="Rhea" id="RHEA:31575"/>
        <dbReference type="ChEBI" id="CHEBI:15377"/>
        <dbReference type="ChEBI" id="CHEBI:15378"/>
        <dbReference type="ChEBI" id="CHEBI:33019"/>
        <dbReference type="ChEBI" id="CHEBI:63224"/>
        <dbReference type="ChEBI" id="CHEBI:77896"/>
    </reaction>
    <physiologicalReaction direction="left-to-right" evidence="11">
        <dbReference type="Rhea" id="RHEA:31576"/>
    </physiologicalReaction>
</comment>
<comment type="catalytic activity">
    <reaction evidence="12">
        <text>2-oxo-ATP + H2O = 2-oxo-AMP + diphosphate + H(+)</text>
        <dbReference type="Rhea" id="RHEA:67392"/>
        <dbReference type="ChEBI" id="CHEBI:15377"/>
        <dbReference type="ChEBI" id="CHEBI:15378"/>
        <dbReference type="ChEBI" id="CHEBI:33019"/>
        <dbReference type="ChEBI" id="CHEBI:71395"/>
        <dbReference type="ChEBI" id="CHEBI:172878"/>
    </reaction>
    <physiologicalReaction direction="left-to-right" evidence="12">
        <dbReference type="Rhea" id="RHEA:67393"/>
    </physiologicalReaction>
</comment>
<evidence type="ECO:0000256" key="10">
    <source>
        <dbReference type="ARBA" id="ARBA00024459"/>
    </source>
</evidence>
<dbReference type="PROSITE" id="PS51462">
    <property type="entry name" value="NUDIX"/>
    <property type="match status" value="1"/>
</dbReference>
<dbReference type="Pfam" id="PF00293">
    <property type="entry name" value="NUDIX"/>
    <property type="match status" value="1"/>
</dbReference>
<dbReference type="CDD" id="cd03427">
    <property type="entry name" value="NUDIX_MTH1_Nudt1"/>
    <property type="match status" value="1"/>
</dbReference>
<dbReference type="GO" id="GO:0008828">
    <property type="term" value="F:dATP diphosphatase activity"/>
    <property type="evidence" value="ECO:0007669"/>
    <property type="project" value="UniProtKB-EC"/>
</dbReference>
<evidence type="ECO:0000256" key="12">
    <source>
        <dbReference type="ARBA" id="ARBA00024596"/>
    </source>
</evidence>
<dbReference type="EMBL" id="JANBTW010000122">
    <property type="protein sequence ID" value="KAJ2670534.1"/>
    <property type="molecule type" value="Genomic_DNA"/>
</dbReference>
<evidence type="ECO:0000256" key="23">
    <source>
        <dbReference type="ARBA" id="ARBA00053094"/>
    </source>
</evidence>
<dbReference type="SUPFAM" id="SSF55811">
    <property type="entry name" value="Nudix"/>
    <property type="match status" value="1"/>
</dbReference>
<dbReference type="InterPro" id="IPR003563">
    <property type="entry name" value="8ODP"/>
</dbReference>
<evidence type="ECO:0000256" key="9">
    <source>
        <dbReference type="ARBA" id="ARBA00024448"/>
    </source>
</evidence>
<evidence type="ECO:0000256" key="14">
    <source>
        <dbReference type="ARBA" id="ARBA00026218"/>
    </source>
</evidence>
<evidence type="ECO:0000256" key="13">
    <source>
        <dbReference type="ARBA" id="ARBA00026103"/>
    </source>
</evidence>
<dbReference type="PANTHER" id="PTHR43758">
    <property type="entry name" value="7,8-DIHYDRO-8-OXOGUANINE TRIPHOSPHATASE"/>
    <property type="match status" value="1"/>
</dbReference>
<evidence type="ECO:0000256" key="1">
    <source>
        <dbReference type="ARBA" id="ARBA00001946"/>
    </source>
</evidence>
<dbReference type="Gene3D" id="3.90.79.10">
    <property type="entry name" value="Nucleoside Triphosphate Pyrophosphohydrolase"/>
    <property type="match status" value="1"/>
</dbReference>
<feature type="domain" description="Nudix hydrolase" evidence="24">
    <location>
        <begin position="2"/>
        <end position="133"/>
    </location>
</feature>
<evidence type="ECO:0000256" key="20">
    <source>
        <dbReference type="ARBA" id="ARBA00048002"/>
    </source>
</evidence>
<dbReference type="InterPro" id="IPR015797">
    <property type="entry name" value="NUDIX_hydrolase-like_dom_sf"/>
</dbReference>
<evidence type="ECO:0000256" key="3">
    <source>
        <dbReference type="ARBA" id="ARBA00005582"/>
    </source>
</evidence>
<accession>A0A9W8KVE3</accession>
<evidence type="ECO:0000256" key="6">
    <source>
        <dbReference type="ARBA" id="ARBA00022801"/>
    </source>
</evidence>
<evidence type="ECO:0000256" key="2">
    <source>
        <dbReference type="ARBA" id="ARBA00004123"/>
    </source>
</evidence>
<reference evidence="25" key="1">
    <citation type="submission" date="2022-07" db="EMBL/GenBank/DDBJ databases">
        <title>Phylogenomic reconstructions and comparative analyses of Kickxellomycotina fungi.</title>
        <authorList>
            <person name="Reynolds N.K."/>
            <person name="Stajich J.E."/>
            <person name="Barry K."/>
            <person name="Grigoriev I.V."/>
            <person name="Crous P."/>
            <person name="Smith M.E."/>
        </authorList>
    </citation>
    <scope>NUCLEOTIDE SEQUENCE</scope>
    <source>
        <strain evidence="25">NRRL 3115</strain>
    </source>
</reference>
<comment type="function">
    <text evidence="23">Oxidized purine nucleoside triphosphate hydrolase which is a prominent sanitizer of the oxidized nucleotide pool. Catalyzes the hydrolysis of 2-oxo-dATP (2-hydroxy-dATP) into 2-oxo-dAMP. Also has a significant hydrolase activity toward 2-oxo-ATP, 8-oxo-dGTP and 8-oxo-dATP. Through the hydrolysis of oxidized purine nucleoside triphosphates, prevents their incorporation into DNA and the subsequent transversions A:T to C:G and G:C to T:A. Also catalyzes the hydrolysis of methylated purine nucleoside triphosphate preventing their integration into DNA. Through this antimutagenic activity protects cells from oxidative stress.</text>
</comment>
<dbReference type="PANTHER" id="PTHR43758:SF2">
    <property type="entry name" value="OXIDIZED PURINE NUCLEOSIDE TRIPHOSPHATE HYDROLASE"/>
    <property type="match status" value="1"/>
</dbReference>
<dbReference type="GO" id="GO:0005634">
    <property type="term" value="C:nucleus"/>
    <property type="evidence" value="ECO:0007669"/>
    <property type="project" value="UniProtKB-SubCell"/>
</dbReference>
<proteinExistence type="inferred from homology"/>
<organism evidence="25 26">
    <name type="scientific">Coemansia spiralis</name>
    <dbReference type="NCBI Taxonomy" id="417178"/>
    <lineage>
        <taxon>Eukaryota</taxon>
        <taxon>Fungi</taxon>
        <taxon>Fungi incertae sedis</taxon>
        <taxon>Zoopagomycota</taxon>
        <taxon>Kickxellomycotina</taxon>
        <taxon>Kickxellomycetes</taxon>
        <taxon>Kickxellales</taxon>
        <taxon>Kickxellaceae</taxon>
        <taxon>Coemansia</taxon>
    </lineage>
</organism>
<dbReference type="GO" id="GO:0005737">
    <property type="term" value="C:cytoplasm"/>
    <property type="evidence" value="ECO:0007669"/>
    <property type="project" value="TreeGrafter"/>
</dbReference>
<comment type="subunit">
    <text evidence="4">Monomer.</text>
</comment>
<dbReference type="InterPro" id="IPR020084">
    <property type="entry name" value="NUDIX_hydrolase_CS"/>
</dbReference>
<evidence type="ECO:0000256" key="8">
    <source>
        <dbReference type="ARBA" id="ARBA00023242"/>
    </source>
</evidence>
<evidence type="ECO:0000256" key="16">
    <source>
        <dbReference type="ARBA" id="ARBA00030634"/>
    </source>
</evidence>
<keyword evidence="7" id="KW-0460">Magnesium</keyword>
<evidence type="ECO:0000256" key="7">
    <source>
        <dbReference type="ARBA" id="ARBA00022842"/>
    </source>
</evidence>